<evidence type="ECO:0000256" key="1">
    <source>
        <dbReference type="SAM" id="MobiDB-lite"/>
    </source>
</evidence>
<evidence type="ECO:0000313" key="3">
    <source>
        <dbReference type="Proteomes" id="UP000016088"/>
    </source>
</evidence>
<dbReference type="SUPFAM" id="SSF52540">
    <property type="entry name" value="P-loop containing nucleoside triphosphate hydrolases"/>
    <property type="match status" value="1"/>
</dbReference>
<dbReference type="AlphaFoldDB" id="S9RM62"/>
<keyword evidence="3" id="KW-1185">Reference proteome</keyword>
<dbReference type="InterPro" id="IPR027417">
    <property type="entry name" value="P-loop_NTPase"/>
</dbReference>
<protein>
    <submittedName>
        <fullName evidence="2">Replication regulator</fullName>
    </submittedName>
</protein>
<dbReference type="Gene3D" id="3.40.50.300">
    <property type="entry name" value="P-loop containing nucleotide triphosphate hydrolases"/>
    <property type="match status" value="1"/>
</dbReference>
<dbReference type="VEuPathDB" id="FungiDB:SOCG_02513"/>
<dbReference type="Pfam" id="PF14617">
    <property type="entry name" value="CMS1"/>
    <property type="match status" value="1"/>
</dbReference>
<dbReference type="PANTHER" id="PTHR24030">
    <property type="entry name" value="PROTEIN CMSS1"/>
    <property type="match status" value="1"/>
</dbReference>
<dbReference type="RefSeq" id="XP_013016460.1">
    <property type="nucleotide sequence ID" value="XM_013161006.1"/>
</dbReference>
<dbReference type="OMA" id="DHFAQKA"/>
<feature type="region of interest" description="Disordered" evidence="1">
    <location>
        <begin position="1"/>
        <end position="79"/>
    </location>
</feature>
<dbReference type="InterPro" id="IPR032704">
    <property type="entry name" value="Cms1"/>
</dbReference>
<dbReference type="GO" id="GO:0030686">
    <property type="term" value="C:90S preribosome"/>
    <property type="evidence" value="ECO:0007669"/>
    <property type="project" value="TreeGrafter"/>
</dbReference>
<dbReference type="OrthoDB" id="1929311at2759"/>
<name>S9RM62_SCHOY</name>
<dbReference type="PANTHER" id="PTHR24030:SF0">
    <property type="entry name" value="PROTEIN CMSS1"/>
    <property type="match status" value="1"/>
</dbReference>
<dbReference type="EMBL" id="KE503206">
    <property type="protein sequence ID" value="EPX75034.1"/>
    <property type="molecule type" value="Genomic_DNA"/>
</dbReference>
<feature type="compositionally biased region" description="Polar residues" evidence="1">
    <location>
        <begin position="33"/>
        <end position="48"/>
    </location>
</feature>
<feature type="compositionally biased region" description="Basic residues" evidence="1">
    <location>
        <begin position="53"/>
        <end position="70"/>
    </location>
</feature>
<dbReference type="HOGENOM" id="CLU_057568_1_0_1"/>
<dbReference type="Proteomes" id="UP000016088">
    <property type="component" value="Unassembled WGS sequence"/>
</dbReference>
<sequence>MSYTETNADALDDDLEYQVDTSSVESENEDQAIASSHHNEVNQLPSETSEAKKNKRKRQRQKLKEKKKQKFGTTESKTNALAHSPEILSDFINNQIRNNFKDLSAVELQERFIKSSYIQDTIDFPLERETVNYPEYVSYAFKKLNQENQFNKVNSNGSPTTLIFCLSALRALDIVKALRKLQTKDFKISKLFGKHIKLDEHNEYCKNNKIGIAVGTPQRILQLSNGSLNFDHLKYVVLDYTFTDKKSYNIITNNDCKKPIMEFLTHPSLLQRLTDKTTKICFY</sequence>
<evidence type="ECO:0000313" key="2">
    <source>
        <dbReference type="EMBL" id="EPX75034.1"/>
    </source>
</evidence>
<dbReference type="eggNOG" id="KOG3089">
    <property type="taxonomic scope" value="Eukaryota"/>
</dbReference>
<gene>
    <name evidence="2" type="ORF">SOCG_02513</name>
</gene>
<dbReference type="GeneID" id="25031490"/>
<reference evidence="2 3" key="1">
    <citation type="journal article" date="2011" name="Science">
        <title>Comparative functional genomics of the fission yeasts.</title>
        <authorList>
            <person name="Rhind N."/>
            <person name="Chen Z."/>
            <person name="Yassour M."/>
            <person name="Thompson D.A."/>
            <person name="Haas B.J."/>
            <person name="Habib N."/>
            <person name="Wapinski I."/>
            <person name="Roy S."/>
            <person name="Lin M.F."/>
            <person name="Heiman D.I."/>
            <person name="Young S.K."/>
            <person name="Furuya K."/>
            <person name="Guo Y."/>
            <person name="Pidoux A."/>
            <person name="Chen H.M."/>
            <person name="Robbertse B."/>
            <person name="Goldberg J.M."/>
            <person name="Aoki K."/>
            <person name="Bayne E.H."/>
            <person name="Berlin A.M."/>
            <person name="Desjardins C.A."/>
            <person name="Dobbs E."/>
            <person name="Dukaj L."/>
            <person name="Fan L."/>
            <person name="FitzGerald M.G."/>
            <person name="French C."/>
            <person name="Gujja S."/>
            <person name="Hansen K."/>
            <person name="Keifenheim D."/>
            <person name="Levin J.Z."/>
            <person name="Mosher R.A."/>
            <person name="Mueller C.A."/>
            <person name="Pfiffner J."/>
            <person name="Priest M."/>
            <person name="Russ C."/>
            <person name="Smialowska A."/>
            <person name="Swoboda P."/>
            <person name="Sykes S.M."/>
            <person name="Vaughn M."/>
            <person name="Vengrova S."/>
            <person name="Yoder R."/>
            <person name="Zeng Q."/>
            <person name="Allshire R."/>
            <person name="Baulcombe D."/>
            <person name="Birren B.W."/>
            <person name="Brown W."/>
            <person name="Ekwall K."/>
            <person name="Kellis M."/>
            <person name="Leatherwood J."/>
            <person name="Levin H."/>
            <person name="Margalit H."/>
            <person name="Martienssen R."/>
            <person name="Nieduszynski C.A."/>
            <person name="Spatafora J.W."/>
            <person name="Friedman N."/>
            <person name="Dalgaard J.Z."/>
            <person name="Baumann P."/>
            <person name="Niki H."/>
            <person name="Regev A."/>
            <person name="Nusbaum C."/>
        </authorList>
    </citation>
    <scope>NUCLEOTIDE SEQUENCE [LARGE SCALE GENOMIC DNA]</scope>
    <source>
        <strain evidence="3">yFS286</strain>
    </source>
</reference>
<organism evidence="2 3">
    <name type="scientific">Schizosaccharomyces octosporus (strain yFS286)</name>
    <name type="common">Fission yeast</name>
    <name type="synonym">Octosporomyces octosporus</name>
    <dbReference type="NCBI Taxonomy" id="483514"/>
    <lineage>
        <taxon>Eukaryota</taxon>
        <taxon>Fungi</taxon>
        <taxon>Dikarya</taxon>
        <taxon>Ascomycota</taxon>
        <taxon>Taphrinomycotina</taxon>
        <taxon>Schizosaccharomycetes</taxon>
        <taxon>Schizosaccharomycetales</taxon>
        <taxon>Schizosaccharomycetaceae</taxon>
        <taxon>Schizosaccharomyces</taxon>
    </lineage>
</organism>
<dbReference type="GO" id="GO:0005634">
    <property type="term" value="C:nucleus"/>
    <property type="evidence" value="ECO:0007669"/>
    <property type="project" value="TreeGrafter"/>
</dbReference>
<accession>S9RM62</accession>
<proteinExistence type="predicted"/>